<dbReference type="InterPro" id="IPR003599">
    <property type="entry name" value="Ig_sub"/>
</dbReference>
<dbReference type="InterPro" id="IPR013783">
    <property type="entry name" value="Ig-like_fold"/>
</dbReference>
<feature type="domain" description="Immunoglobulin" evidence="1">
    <location>
        <begin position="7"/>
        <end position="109"/>
    </location>
</feature>
<dbReference type="Gene3D" id="2.60.40.10">
    <property type="entry name" value="Immunoglobulins"/>
    <property type="match status" value="3"/>
</dbReference>
<dbReference type="PANTHER" id="PTHR21063:SF4">
    <property type="entry name" value="CD48 ANTIGEN-RELATED"/>
    <property type="match status" value="1"/>
</dbReference>
<proteinExistence type="predicted"/>
<accession>A0A9W7WAF7</accession>
<name>A0A9W7WAF7_TRIRA</name>
<dbReference type="Proteomes" id="UP001059041">
    <property type="component" value="Linkage Group LG25"/>
</dbReference>
<dbReference type="InterPro" id="IPR036179">
    <property type="entry name" value="Ig-like_dom_sf"/>
</dbReference>
<comment type="caution">
    <text evidence="2">The sequence shown here is derived from an EMBL/GenBank/DDBJ whole genome shotgun (WGS) entry which is preliminary data.</text>
</comment>
<evidence type="ECO:0000313" key="3">
    <source>
        <dbReference type="Proteomes" id="UP001059041"/>
    </source>
</evidence>
<dbReference type="SMART" id="SM00409">
    <property type="entry name" value="IG"/>
    <property type="match status" value="3"/>
</dbReference>
<gene>
    <name evidence="2" type="ORF">IRJ41_025914</name>
</gene>
<protein>
    <recommendedName>
        <fullName evidence="1">Immunoglobulin domain-containing protein</fullName>
    </recommendedName>
</protein>
<organism evidence="2 3">
    <name type="scientific">Triplophysa rosa</name>
    <name type="common">Cave loach</name>
    <dbReference type="NCBI Taxonomy" id="992332"/>
    <lineage>
        <taxon>Eukaryota</taxon>
        <taxon>Metazoa</taxon>
        <taxon>Chordata</taxon>
        <taxon>Craniata</taxon>
        <taxon>Vertebrata</taxon>
        <taxon>Euteleostomi</taxon>
        <taxon>Actinopterygii</taxon>
        <taxon>Neopterygii</taxon>
        <taxon>Teleostei</taxon>
        <taxon>Ostariophysi</taxon>
        <taxon>Cypriniformes</taxon>
        <taxon>Nemacheilidae</taxon>
        <taxon>Triplophysa</taxon>
    </lineage>
</organism>
<dbReference type="PANTHER" id="PTHR21063">
    <property type="entry name" value="LFA-3"/>
    <property type="match status" value="1"/>
</dbReference>
<feature type="domain" description="Immunoglobulin" evidence="1">
    <location>
        <begin position="116"/>
        <end position="219"/>
    </location>
</feature>
<keyword evidence="3" id="KW-1185">Reference proteome</keyword>
<evidence type="ECO:0000259" key="1">
    <source>
        <dbReference type="SMART" id="SM00409"/>
    </source>
</evidence>
<dbReference type="Pfam" id="PF07686">
    <property type="entry name" value="V-set"/>
    <property type="match status" value="1"/>
</dbReference>
<sequence>SAGVSCIASVSVMEGDSVTLHTALTDIQRDDFIEWRFGDQLDLIAIINRAANKISLYDASDGRFNGRLVLNDQTGDLAITNIRSEHTGVYHLQIIRQTTTTKTFNVSGVFGDTGGVKQVSVMEGDSVTLHTDLTHMQKYDQILWVSEPENTVIAQINRAAQFFFLNDTAEKRTVRKLHLDPQKGDLTIRNIGAAQSGLYQVHIISSTHTIHKRFNIIVFDGAMPLSVKEGGSVTLHTDVQGDHTIWWTSGTHIAEMDRKAQILSTYDDVLDSRFRDRLRLSWTGSLTITNVRGTDTGLYHLEISDSRHTLHEMFTVNVCGE</sequence>
<feature type="domain" description="Immunoglobulin" evidence="1">
    <location>
        <begin position="222"/>
        <end position="317"/>
    </location>
</feature>
<reference evidence="2" key="1">
    <citation type="submission" date="2021-02" db="EMBL/GenBank/DDBJ databases">
        <title>Comparative genomics reveals that relaxation of natural selection precedes convergent phenotypic evolution of cavefish.</title>
        <authorList>
            <person name="Peng Z."/>
        </authorList>
    </citation>
    <scope>NUCLEOTIDE SEQUENCE</scope>
    <source>
        <tissue evidence="2">Muscle</tissue>
    </source>
</reference>
<dbReference type="InterPro" id="IPR013106">
    <property type="entry name" value="Ig_V-set"/>
</dbReference>
<dbReference type="EMBL" id="JAFHDT010000025">
    <property type="protein sequence ID" value="KAI7791569.1"/>
    <property type="molecule type" value="Genomic_DNA"/>
</dbReference>
<dbReference type="AlphaFoldDB" id="A0A9W7WAF7"/>
<feature type="non-terminal residue" evidence="2">
    <location>
        <position position="1"/>
    </location>
</feature>
<evidence type="ECO:0000313" key="2">
    <source>
        <dbReference type="EMBL" id="KAI7791569.1"/>
    </source>
</evidence>
<dbReference type="SUPFAM" id="SSF48726">
    <property type="entry name" value="Immunoglobulin"/>
    <property type="match status" value="3"/>
</dbReference>